<evidence type="ECO:0000256" key="2">
    <source>
        <dbReference type="ARBA" id="ARBA00037999"/>
    </source>
</evidence>
<keyword evidence="8" id="KW-1185">Reference proteome</keyword>
<dbReference type="EMBL" id="APLQ01000014">
    <property type="protein sequence ID" value="ENO14290.2"/>
    <property type="molecule type" value="Genomic_DNA"/>
</dbReference>
<dbReference type="STRING" id="626887.J057_22890"/>
<evidence type="ECO:0000256" key="1">
    <source>
        <dbReference type="ARBA" id="ARBA00022898"/>
    </source>
</evidence>
<dbReference type="HOGENOM" id="CLU_705490_0_0_6"/>
<dbReference type="PATRIC" id="fig|626887.3.peg.4579"/>
<accession>N6VVT3</accession>
<dbReference type="OrthoDB" id="6379669at2"/>
<feature type="region of interest" description="Disordered" evidence="6">
    <location>
        <begin position="1"/>
        <end position="23"/>
    </location>
</feature>
<keyword evidence="1 4" id="KW-0663">Pyridoxal phosphate</keyword>
<evidence type="ECO:0000313" key="8">
    <source>
        <dbReference type="Proteomes" id="UP000013165"/>
    </source>
</evidence>
<dbReference type="Proteomes" id="UP000013165">
    <property type="component" value="Unassembled WGS sequence"/>
</dbReference>
<evidence type="ECO:0000256" key="6">
    <source>
        <dbReference type="SAM" id="MobiDB-lite"/>
    </source>
</evidence>
<dbReference type="GO" id="GO:0000271">
    <property type="term" value="P:polysaccharide biosynthetic process"/>
    <property type="evidence" value="ECO:0007669"/>
    <property type="project" value="TreeGrafter"/>
</dbReference>
<keyword evidence="7" id="KW-0808">Transferase</keyword>
<dbReference type="RefSeq" id="WP_051079805.1">
    <property type="nucleotide sequence ID" value="NZ_AP028878.1"/>
</dbReference>
<dbReference type="AlphaFoldDB" id="N6VVT3"/>
<evidence type="ECO:0000256" key="5">
    <source>
        <dbReference type="RuleBase" id="RU004508"/>
    </source>
</evidence>
<comment type="caution">
    <text evidence="7">The sequence shown here is derived from an EMBL/GenBank/DDBJ whole genome shotgun (WGS) entry which is preliminary data.</text>
</comment>
<dbReference type="Gene3D" id="3.90.1150.10">
    <property type="entry name" value="Aspartate Aminotransferase, domain 1"/>
    <property type="match status" value="1"/>
</dbReference>
<dbReference type="GO" id="GO:0030170">
    <property type="term" value="F:pyridoxal phosphate binding"/>
    <property type="evidence" value="ECO:0007669"/>
    <property type="project" value="TreeGrafter"/>
</dbReference>
<dbReference type="PANTHER" id="PTHR30244:SF34">
    <property type="entry name" value="DTDP-4-AMINO-4,6-DIDEOXYGALACTOSE TRANSAMINASE"/>
    <property type="match status" value="1"/>
</dbReference>
<evidence type="ECO:0000256" key="3">
    <source>
        <dbReference type="PIRSR" id="PIRSR000390-1"/>
    </source>
</evidence>
<dbReference type="InterPro" id="IPR015422">
    <property type="entry name" value="PyrdxlP-dep_Trfase_small"/>
</dbReference>
<dbReference type="Gene3D" id="3.40.640.10">
    <property type="entry name" value="Type I PLP-dependent aspartate aminotransferase-like (Major domain)"/>
    <property type="match status" value="1"/>
</dbReference>
<evidence type="ECO:0000313" key="7">
    <source>
        <dbReference type="EMBL" id="ENO14290.2"/>
    </source>
</evidence>
<dbReference type="PIRSF" id="PIRSF000390">
    <property type="entry name" value="PLP_StrS"/>
    <property type="match status" value="1"/>
</dbReference>
<dbReference type="eggNOG" id="COG0399">
    <property type="taxonomic scope" value="Bacteria"/>
</dbReference>
<feature type="active site" description="Proton acceptor" evidence="3">
    <location>
        <position position="166"/>
    </location>
</feature>
<name>N6VVT3_9GAMM</name>
<dbReference type="Pfam" id="PF01041">
    <property type="entry name" value="DegT_DnrJ_EryC1"/>
    <property type="match status" value="1"/>
</dbReference>
<feature type="modified residue" description="N6-(pyridoxal phosphate)lysine" evidence="4">
    <location>
        <position position="166"/>
    </location>
</feature>
<dbReference type="SUPFAM" id="SSF53383">
    <property type="entry name" value="PLP-dependent transferases"/>
    <property type="match status" value="1"/>
</dbReference>
<sequence length="393" mass="42371">MQISMLRPVGSRVPNPVSGAPSESLSWDERYHTEFVDSGTSALSLAIALSIAANDLGETPEVILPAYGCPDLVSAVLFQGAKPVLVDLGNSSPCLSLGALKQALTDNTVAVIAVDLLGFHENLEGIKAVLDGTGVWLIEDSAQAFPPSSSGSGIADCIVLSFGRGKPINLMGGGALLIRRDRTQSAKAILQSLPKRRISTGATWRSKRFIFNLLLSRLFYGLLARIPFLGFGKTEFVPLGSITSLEIPPVLIRAGVSSYHKRAYFAGLYLESLAFLEDHGWSGPRELTKACVECSDSDPLPRLLRFPLLAPSVEIRDQAVFELQQAGICANSLYGAPLPGIRGLQSFFGRYASDFPNARAFSRHLILLPLHEDVRRHDIEHAAKILKSISAPN</sequence>
<evidence type="ECO:0000256" key="4">
    <source>
        <dbReference type="PIRSR" id="PIRSR000390-2"/>
    </source>
</evidence>
<gene>
    <name evidence="7" type="ORF">J057_22890</name>
</gene>
<dbReference type="PANTHER" id="PTHR30244">
    <property type="entry name" value="TRANSAMINASE"/>
    <property type="match status" value="1"/>
</dbReference>
<dbReference type="InterPro" id="IPR015424">
    <property type="entry name" value="PyrdxlP-dep_Trfase"/>
</dbReference>
<proteinExistence type="inferred from homology"/>
<dbReference type="InterPro" id="IPR000653">
    <property type="entry name" value="DegT/StrS_aminotransferase"/>
</dbReference>
<reference evidence="7 8" key="1">
    <citation type="journal article" date="2013" name="Genome Announc.">
        <title>Genome Sequence of the Polycyclic Aromatic Hydrocarbon-Degrading Bacterium Strain Marinobacter nanhaiticus D15-8WT.</title>
        <authorList>
            <person name="Cui Z."/>
            <person name="Gao W."/>
            <person name="Li Q."/>
            <person name="Xu G."/>
            <person name="Zheng L."/>
        </authorList>
    </citation>
    <scope>NUCLEOTIDE SEQUENCE [LARGE SCALE GENOMIC DNA]</scope>
    <source>
        <strain evidence="7 8">D15-8W</strain>
    </source>
</reference>
<dbReference type="InterPro" id="IPR015421">
    <property type="entry name" value="PyrdxlP-dep_Trfase_major"/>
</dbReference>
<dbReference type="GO" id="GO:0008483">
    <property type="term" value="F:transaminase activity"/>
    <property type="evidence" value="ECO:0007669"/>
    <property type="project" value="UniProtKB-KW"/>
</dbReference>
<organism evidence="7 8">
    <name type="scientific">Marinobacter nanhaiticus D15-8W</name>
    <dbReference type="NCBI Taxonomy" id="626887"/>
    <lineage>
        <taxon>Bacteria</taxon>
        <taxon>Pseudomonadati</taxon>
        <taxon>Pseudomonadota</taxon>
        <taxon>Gammaproteobacteria</taxon>
        <taxon>Pseudomonadales</taxon>
        <taxon>Marinobacteraceae</taxon>
        <taxon>Marinobacter</taxon>
    </lineage>
</organism>
<keyword evidence="7" id="KW-0032">Aminotransferase</keyword>
<comment type="similarity">
    <text evidence="2 5">Belongs to the DegT/DnrJ/EryC1 family.</text>
</comment>
<protein>
    <submittedName>
        <fullName evidence="7">DegT/DnrJ/EryC1/StrS aminotransferase family protein</fullName>
    </submittedName>
</protein>